<evidence type="ECO:0000313" key="1">
    <source>
        <dbReference type="EMBL" id="GAD13723.1"/>
    </source>
</evidence>
<comment type="caution">
    <text evidence="1">The sequence shown here is derived from an EMBL/GenBank/DDBJ whole genome shotgun (WGS) entry which is preliminary data.</text>
</comment>
<name>U2YA67_GEOKU</name>
<accession>U2YA67</accession>
<reference evidence="2" key="1">
    <citation type="journal article" date="2013" name="Genome">
        <title>Draft Genome Sequence of Geobacillus kaustophilus GBlys, a Lysogenic Strain with Bacteriophage phiOH2.</title>
        <authorList>
            <person name="Doi K."/>
            <person name="Mori K."/>
            <person name="Martono H."/>
            <person name="Nagayoshi Y."/>
            <person name="Fujino Y."/>
            <person name="Tashiro K."/>
            <person name="Kuhara S."/>
            <person name="Ohshima T."/>
        </authorList>
    </citation>
    <scope>NUCLEOTIDE SEQUENCE [LARGE SCALE GENOMIC DNA]</scope>
    <source>
        <strain evidence="2">GBlys</strain>
    </source>
</reference>
<sequence length="51" mass="5557">MADKLIQLPSSSSLLPFHFETGIFPFAMRKGLAPRPKNSLGRAALFGKTIP</sequence>
<protein>
    <submittedName>
        <fullName evidence="1">Uncharacterized protein</fullName>
    </submittedName>
</protein>
<organism evidence="1 2">
    <name type="scientific">Geobacillus kaustophilus GBlys</name>
    <dbReference type="NCBI Taxonomy" id="1337888"/>
    <lineage>
        <taxon>Bacteria</taxon>
        <taxon>Bacillati</taxon>
        <taxon>Bacillota</taxon>
        <taxon>Bacilli</taxon>
        <taxon>Bacillales</taxon>
        <taxon>Anoxybacillaceae</taxon>
        <taxon>Geobacillus</taxon>
        <taxon>Geobacillus thermoleovorans group</taxon>
    </lineage>
</organism>
<dbReference type="AlphaFoldDB" id="U2YA67"/>
<dbReference type="EMBL" id="BASG01000017">
    <property type="protein sequence ID" value="GAD13723.1"/>
    <property type="molecule type" value="Genomic_DNA"/>
</dbReference>
<proteinExistence type="predicted"/>
<evidence type="ECO:0000313" key="2">
    <source>
        <dbReference type="Proteomes" id="UP000016424"/>
    </source>
</evidence>
<gene>
    <name evidence="1" type="ORF">GBL_1940</name>
</gene>
<dbReference type="Proteomes" id="UP000016424">
    <property type="component" value="Unassembled WGS sequence"/>
</dbReference>